<keyword evidence="2" id="KW-1185">Reference proteome</keyword>
<accession>F3QTK7</accession>
<name>F3QTK7_9BACT</name>
<organism evidence="1 2">
    <name type="scientific">Paraprevotella xylaniphila YIT 11841</name>
    <dbReference type="NCBI Taxonomy" id="762982"/>
    <lineage>
        <taxon>Bacteria</taxon>
        <taxon>Pseudomonadati</taxon>
        <taxon>Bacteroidota</taxon>
        <taxon>Bacteroidia</taxon>
        <taxon>Bacteroidales</taxon>
        <taxon>Prevotellaceae</taxon>
        <taxon>Paraprevotella</taxon>
    </lineage>
</organism>
<reference evidence="1 2" key="1">
    <citation type="submission" date="2011-02" db="EMBL/GenBank/DDBJ databases">
        <authorList>
            <person name="Weinstock G."/>
            <person name="Sodergren E."/>
            <person name="Clifton S."/>
            <person name="Fulton L."/>
            <person name="Fulton B."/>
            <person name="Courtney L."/>
            <person name="Fronick C."/>
            <person name="Harrison M."/>
            <person name="Strong C."/>
            <person name="Farmer C."/>
            <person name="Delahaunty K."/>
            <person name="Markovic C."/>
            <person name="Hall O."/>
            <person name="Minx P."/>
            <person name="Tomlinson C."/>
            <person name="Mitreva M."/>
            <person name="Hou S."/>
            <person name="Chen J."/>
            <person name="Wollam A."/>
            <person name="Pepin K.H."/>
            <person name="Johnson M."/>
            <person name="Bhonagiri V."/>
            <person name="Zhang X."/>
            <person name="Suruliraj S."/>
            <person name="Warren W."/>
            <person name="Chinwalla A."/>
            <person name="Mardis E.R."/>
            <person name="Wilson R.K."/>
        </authorList>
    </citation>
    <scope>NUCLEOTIDE SEQUENCE [LARGE SCALE GENOMIC DNA]</scope>
    <source>
        <strain evidence="1 2">YIT 11841</strain>
    </source>
</reference>
<sequence>MLKRQVRDSRICGQGEGEYGKLEYFGGGVLTSGTVSGIMAYKARGGMRYTVYKTDSQVNAMGKTLTF</sequence>
<dbReference type="Proteomes" id="UP000005546">
    <property type="component" value="Unassembled WGS sequence"/>
</dbReference>
<gene>
    <name evidence="1" type="ORF">HMPREF9442_01525</name>
</gene>
<protein>
    <submittedName>
        <fullName evidence="1">Conserved domain protein</fullName>
    </submittedName>
</protein>
<proteinExistence type="predicted"/>
<evidence type="ECO:0000313" key="2">
    <source>
        <dbReference type="Proteomes" id="UP000005546"/>
    </source>
</evidence>
<dbReference type="STRING" id="762982.HMPREF9442_01525"/>
<dbReference type="AlphaFoldDB" id="F3QTK7"/>
<dbReference type="OrthoDB" id="9912088at2"/>
<dbReference type="HOGENOM" id="CLU_2808559_0_0_10"/>
<evidence type="ECO:0000313" key="1">
    <source>
        <dbReference type="EMBL" id="EGG54732.1"/>
    </source>
</evidence>
<dbReference type="EMBL" id="AFBR01000036">
    <property type="protein sequence ID" value="EGG54732.1"/>
    <property type="molecule type" value="Genomic_DNA"/>
</dbReference>
<comment type="caution">
    <text evidence="1">The sequence shown here is derived from an EMBL/GenBank/DDBJ whole genome shotgun (WGS) entry which is preliminary data.</text>
</comment>